<evidence type="ECO:0000256" key="8">
    <source>
        <dbReference type="SAM" id="Coils"/>
    </source>
</evidence>
<dbReference type="EMBL" id="BEGY01000041">
    <property type="protein sequence ID" value="GAX79348.1"/>
    <property type="molecule type" value="Genomic_DNA"/>
</dbReference>
<keyword evidence="5" id="KW-0328">Glycosyltransferase</keyword>
<dbReference type="Gene3D" id="3.40.50.2000">
    <property type="entry name" value="Glycogen Phosphorylase B"/>
    <property type="match status" value="2"/>
</dbReference>
<proteinExistence type="inferred from homology"/>
<dbReference type="Pfam" id="PF08323">
    <property type="entry name" value="Glyco_transf_5"/>
    <property type="match status" value="1"/>
</dbReference>
<dbReference type="Pfam" id="PF00534">
    <property type="entry name" value="Glycos_transf_1"/>
    <property type="match status" value="1"/>
</dbReference>
<evidence type="ECO:0000256" key="6">
    <source>
        <dbReference type="ARBA" id="ARBA00022679"/>
    </source>
</evidence>
<comment type="similarity">
    <text evidence="3">Belongs to the glycosyltransferase 1 family. Bacterial/plant glycogen synthase subfamily.</text>
</comment>
<keyword evidence="6" id="KW-0808">Transferase</keyword>
<evidence type="ECO:0000256" key="1">
    <source>
        <dbReference type="ARBA" id="ARBA00001478"/>
    </source>
</evidence>
<dbReference type="EC" id="2.4.1.21" evidence="4"/>
<dbReference type="GO" id="GO:0004373">
    <property type="term" value="F:alpha-1,4-glucan glucosyltransferase (UDP-glucose donor) activity"/>
    <property type="evidence" value="ECO:0007669"/>
    <property type="project" value="InterPro"/>
</dbReference>
<dbReference type="InterPro" id="IPR011835">
    <property type="entry name" value="GS/SS"/>
</dbReference>
<evidence type="ECO:0000256" key="9">
    <source>
        <dbReference type="SAM" id="MobiDB-lite"/>
    </source>
</evidence>
<evidence type="ECO:0000259" key="10">
    <source>
        <dbReference type="SMART" id="SM01066"/>
    </source>
</evidence>
<dbReference type="InterPro" id="IPR013534">
    <property type="entry name" value="Starch_synth_cat_dom"/>
</dbReference>
<feature type="region of interest" description="Disordered" evidence="9">
    <location>
        <begin position="432"/>
        <end position="491"/>
    </location>
</feature>
<dbReference type="GO" id="GO:0019252">
    <property type="term" value="P:starch biosynthetic process"/>
    <property type="evidence" value="ECO:0007669"/>
    <property type="project" value="UniProtKB-UniPathway"/>
</dbReference>
<feature type="region of interest" description="Disordered" evidence="9">
    <location>
        <begin position="76"/>
        <end position="100"/>
    </location>
</feature>
<feature type="domain" description="Carbohydrate binding module family 25" evidence="10">
    <location>
        <begin position="1144"/>
        <end position="1239"/>
    </location>
</feature>
<protein>
    <recommendedName>
        <fullName evidence="4">starch synthase</fullName>
        <ecNumber evidence="4">2.4.1.21</ecNumber>
    </recommendedName>
</protein>
<dbReference type="OrthoDB" id="2018403at2759"/>
<comment type="pathway">
    <text evidence="2">Glycan biosynthesis; starch biosynthesis.</text>
</comment>
<feature type="compositionally biased region" description="Pro residues" evidence="9">
    <location>
        <begin position="285"/>
        <end position="304"/>
    </location>
</feature>
<reference evidence="11 12" key="1">
    <citation type="submission" date="2017-08" db="EMBL/GenBank/DDBJ databases">
        <title>Acidophilic green algal genome provides insights into adaptation to an acidic environment.</title>
        <authorList>
            <person name="Hirooka S."/>
            <person name="Hirose Y."/>
            <person name="Kanesaki Y."/>
            <person name="Higuchi S."/>
            <person name="Fujiwara T."/>
            <person name="Onuma R."/>
            <person name="Era A."/>
            <person name="Ohbayashi R."/>
            <person name="Uzuka A."/>
            <person name="Nozaki H."/>
            <person name="Yoshikawa H."/>
            <person name="Miyagishima S.Y."/>
        </authorList>
    </citation>
    <scope>NUCLEOTIDE SEQUENCE [LARGE SCALE GENOMIC DNA]</scope>
    <source>
        <strain evidence="11 12">NIES-2499</strain>
    </source>
</reference>
<dbReference type="InterPro" id="IPR001296">
    <property type="entry name" value="Glyco_trans_1"/>
</dbReference>
<feature type="region of interest" description="Disordered" evidence="9">
    <location>
        <begin position="282"/>
        <end position="311"/>
    </location>
</feature>
<dbReference type="UniPathway" id="UPA00152"/>
<accession>A0A250X8D9</accession>
<organism evidence="11 12">
    <name type="scientific">Chlamydomonas eustigma</name>
    <dbReference type="NCBI Taxonomy" id="1157962"/>
    <lineage>
        <taxon>Eukaryota</taxon>
        <taxon>Viridiplantae</taxon>
        <taxon>Chlorophyta</taxon>
        <taxon>core chlorophytes</taxon>
        <taxon>Chlorophyceae</taxon>
        <taxon>CS clade</taxon>
        <taxon>Chlamydomonadales</taxon>
        <taxon>Chlamydomonadaceae</taxon>
        <taxon>Chlamydomonas</taxon>
    </lineage>
</organism>
<dbReference type="SMART" id="SM01066">
    <property type="entry name" value="CBM_25"/>
    <property type="match status" value="3"/>
</dbReference>
<feature type="domain" description="Carbohydrate binding module family 25" evidence="10">
    <location>
        <begin position="776"/>
        <end position="870"/>
    </location>
</feature>
<evidence type="ECO:0000256" key="2">
    <source>
        <dbReference type="ARBA" id="ARBA00004727"/>
    </source>
</evidence>
<gene>
    <name evidence="11" type="ORF">CEUSTIGMA_g6790.t1</name>
</gene>
<dbReference type="InterPro" id="IPR013783">
    <property type="entry name" value="Ig-like_fold"/>
</dbReference>
<evidence type="ECO:0000256" key="5">
    <source>
        <dbReference type="ARBA" id="ARBA00022676"/>
    </source>
</evidence>
<keyword evidence="12" id="KW-1185">Reference proteome</keyword>
<dbReference type="GO" id="GO:0009011">
    <property type="term" value="F:alpha-1,4-glucan glucosyltransferase (ADP-glucose donor) activity"/>
    <property type="evidence" value="ECO:0007669"/>
    <property type="project" value="UniProtKB-EC"/>
</dbReference>
<keyword evidence="8" id="KW-0175">Coiled coil</keyword>
<dbReference type="Proteomes" id="UP000232323">
    <property type="component" value="Unassembled WGS sequence"/>
</dbReference>
<comment type="catalytic activity">
    <reaction evidence="1">
        <text>[(1-&gt;4)-alpha-D-glucosyl](n) + ADP-alpha-D-glucose = [(1-&gt;4)-alpha-D-glucosyl](n+1) + ADP + H(+)</text>
        <dbReference type="Rhea" id="RHEA:18189"/>
        <dbReference type="Rhea" id="RHEA-COMP:9584"/>
        <dbReference type="Rhea" id="RHEA-COMP:9587"/>
        <dbReference type="ChEBI" id="CHEBI:15378"/>
        <dbReference type="ChEBI" id="CHEBI:15444"/>
        <dbReference type="ChEBI" id="CHEBI:57498"/>
        <dbReference type="ChEBI" id="CHEBI:456216"/>
        <dbReference type="EC" id="2.4.1.21"/>
    </reaction>
</comment>
<sequence>MSEENSPAPNQLDLRRHSIEAVLSAAHTLCCAWSIISAPPLCRAETPPSTATVVETSTEVKQNAHQLVTVNISTSSSQDSIAPQKIPPITRSSSRSPGGTRVISAASASAMAAKIAAARQLARRLAEERQAAAAQAATSADSVVLPEAVKRAEDASVAAAAQAARADAVARALRNADSSKDQLVQLRAENEALKELLMDLARQKDTKDSSEVKSRLNKIVSSGLATGALVSAAKLLSDASSQAPAADDADPAAANLVPVAADPAAASTGLVMPVVENATNLAPQAVPPDTPQPVPPDAPQPVPPDASVDVHSSVAPEKPSILAPPTIVTTAATASDEERSITAETAPPSAAVTTPPEAASIASSVVVVPVIVSIPSDAIQDNTSSETQLPEAASTIIPVANSSEPILVTPKASDSAITLPLPSVTTVTDSPVLVEDSTAKETTRAEVSGGGASSVSKPSDAPSTPEANSTPPSAPSSEATTTKPSSSSSSVSNLQEAVFTFDVLSAADPSIAELSAAAFSAADTAAAAAAAASILEGQLASAVAAAESAVESAEASLEVEESLEAATDVVAVPPTENALPPAVLPVTVETVTSVPAVAKSDVAEAPVSNTAAVSHHVEVLSETSAVDAQLASISAPEPVVQLGGTASNALAEPVVVPALPAEPSIKDASDLADLLQPMSESLTLEQLLAEDEDEPAVAEEEAGDTLSIVAEPSELDEIEAGYTVEPVPEEAELEAAEPAVESVINPTREQLSALAISALAAGRPCFTFPAEPVPVSGPMYLYYNRRAGPLAQLRGSVNLVARCGTNKWETVDDVEMVPAKDDLPVDEKQEWHFVHIDLPLQLFKFDYVILDRGSMQFDNNVQKDFSVALLGPSESDVLEMRLEALRAQDEERRSLFEAESLRLWEVVEHEASERSVEARVEARRKNAARHREVALKMALERRNTALSPSTLGASIAVPGTYTWLEGGPRAGKKAVLAYCTSGGPLQGSAGAGSLLLHLGYDGWWNKITQVIELKPMSVSQVQEHGLALASANNAATGWWCGSVEVPESAWVLDFVVSNKSKTAWDNNNSKDYHTQVAGSLRGDALVKLLIESIQAQSAAEDVGREERAAMRAAKRVYMKGDALNKRRATMHEVLYTVPATPQAGSSVDIYYNPEFTPLRGRPDIYIRGGWNRWNKQMQEFGFNSQMVPSKATGGLGYQKTTIQVPASAWGMDLVFSDNVEGMGGFFDNNGGLDYHIPVDYGSHVTLEYSEDESEPASRASSSTDVVTIAGKRYNVPRRDNVERITLRVVHVAVEMAPIAKVGGMGDVVTALGRAVQEEGHKVEVILPKYDCINYGQVEALHQDGHFTCGGTNVRVWKGVVEGLKTTFLEPENGDFWVGCVYGKNNDSARFGFFCQAALQYLKVRSIAADVIHCHDWPTAPIAWGDRGRSRCVFTIHNLSYGADLVGRAMASCELATTVSPTYAKEISGNGAVAAHLSKLYGIRNGIDPELWDPEDDPFLPMPYSSETCTQGKEAARKALRQQLKLAHVDVPVVACVTRLVAQKGIHLIKHAAWRTLERGGQFILLGSAPDPKVQGEFNQLREQLIRQYHDRAAFIFTYDEPLSHLIYAGSDFFLVPSIFEPCGLTQMIAMSYGSVPVVRKTGGLADTVFDLDHDEGRASACGMETNGFVFDSTDTAGLDYALNRGLATFYTDRAGLRDVQSRIMKQDWSWYSPALDYVELYYKAIRS</sequence>
<feature type="compositionally biased region" description="Low complexity" evidence="9">
    <location>
        <begin position="453"/>
        <end position="491"/>
    </location>
</feature>
<evidence type="ECO:0000256" key="7">
    <source>
        <dbReference type="ARBA" id="ARBA00022922"/>
    </source>
</evidence>
<evidence type="ECO:0000256" key="4">
    <source>
        <dbReference type="ARBA" id="ARBA00012588"/>
    </source>
</evidence>
<comment type="caution">
    <text evidence="11">The sequence shown here is derived from an EMBL/GenBank/DDBJ whole genome shotgun (WGS) entry which is preliminary data.</text>
</comment>
<feature type="coiled-coil region" evidence="8">
    <location>
        <begin position="169"/>
        <end position="206"/>
    </location>
</feature>
<feature type="domain" description="Carbohydrate binding module family 25" evidence="10">
    <location>
        <begin position="971"/>
        <end position="1077"/>
    </location>
</feature>
<dbReference type="InterPro" id="IPR005085">
    <property type="entry name" value="CBM25"/>
</dbReference>
<feature type="compositionally biased region" description="Low complexity" evidence="9">
    <location>
        <begin position="342"/>
        <end position="355"/>
    </location>
</feature>
<dbReference type="SUPFAM" id="SSF53756">
    <property type="entry name" value="UDP-Glycosyltransferase/glycogen phosphorylase"/>
    <property type="match status" value="1"/>
</dbReference>
<dbReference type="PANTHER" id="PTHR46083:SF5">
    <property type="entry name" value="STARCH SYNTHASE 3, CHLOROPLASTIC_AMYLOPLASTIC"/>
    <property type="match status" value="1"/>
</dbReference>
<evidence type="ECO:0000313" key="12">
    <source>
        <dbReference type="Proteomes" id="UP000232323"/>
    </source>
</evidence>
<dbReference type="HAMAP" id="MF_00484">
    <property type="entry name" value="Glycogen_synth"/>
    <property type="match status" value="1"/>
</dbReference>
<dbReference type="PANTHER" id="PTHR46083">
    <property type="match status" value="1"/>
</dbReference>
<dbReference type="Gene3D" id="2.60.40.10">
    <property type="entry name" value="Immunoglobulins"/>
    <property type="match status" value="2"/>
</dbReference>
<evidence type="ECO:0000256" key="3">
    <source>
        <dbReference type="ARBA" id="ARBA00010281"/>
    </source>
</evidence>
<feature type="compositionally biased region" description="Low complexity" evidence="9">
    <location>
        <begin position="87"/>
        <end position="100"/>
    </location>
</feature>
<feature type="region of interest" description="Disordered" evidence="9">
    <location>
        <begin position="332"/>
        <end position="355"/>
    </location>
</feature>
<dbReference type="GO" id="GO:2001070">
    <property type="term" value="F:starch binding"/>
    <property type="evidence" value="ECO:0007669"/>
    <property type="project" value="InterPro"/>
</dbReference>
<dbReference type="CDD" id="cd03791">
    <property type="entry name" value="GT5_Glycogen_synthase_DULL1-like"/>
    <property type="match status" value="1"/>
</dbReference>
<name>A0A250X8D9_9CHLO</name>
<dbReference type="STRING" id="1157962.A0A250X8D9"/>
<keyword evidence="7" id="KW-0750">Starch biosynthesis</keyword>
<evidence type="ECO:0000313" key="11">
    <source>
        <dbReference type="EMBL" id="GAX79348.1"/>
    </source>
</evidence>